<gene>
    <name evidence="1" type="ORF">CHX27_11010</name>
</gene>
<dbReference type="RefSeq" id="WP_094486834.1">
    <property type="nucleotide sequence ID" value="NZ_NOXX01000208.1"/>
</dbReference>
<reference evidence="1 2" key="1">
    <citation type="submission" date="2017-07" db="EMBL/GenBank/DDBJ databases">
        <title>Flavobacterium cyanobacteriorum sp. nov., isolated from cyanobacterial aggregates in a eutrophic lake.</title>
        <authorList>
            <person name="Cai H."/>
        </authorList>
    </citation>
    <scope>NUCLEOTIDE SEQUENCE [LARGE SCALE GENOMIC DNA]</scope>
    <source>
        <strain evidence="1 2">TH167</strain>
    </source>
</reference>
<protein>
    <recommendedName>
        <fullName evidence="3">SnoaL-like domain-containing protein</fullName>
    </recommendedName>
</protein>
<accession>A0A255ZNQ8</accession>
<dbReference type="SUPFAM" id="SSF54427">
    <property type="entry name" value="NTF2-like"/>
    <property type="match status" value="1"/>
</dbReference>
<proteinExistence type="predicted"/>
<name>A0A255ZNQ8_9FLAO</name>
<dbReference type="AlphaFoldDB" id="A0A255ZNQ8"/>
<dbReference type="Proteomes" id="UP000216035">
    <property type="component" value="Unassembled WGS sequence"/>
</dbReference>
<dbReference type="InterPro" id="IPR032710">
    <property type="entry name" value="NTF2-like_dom_sf"/>
</dbReference>
<comment type="caution">
    <text evidence="1">The sequence shown here is derived from an EMBL/GenBank/DDBJ whole genome shotgun (WGS) entry which is preliminary data.</text>
</comment>
<dbReference type="EMBL" id="NOXX01000208">
    <property type="protein sequence ID" value="OYQ43051.1"/>
    <property type="molecule type" value="Genomic_DNA"/>
</dbReference>
<keyword evidence="2" id="KW-1185">Reference proteome</keyword>
<sequence length="120" mass="13831">MSVKKFIKDFYKSDALINGQLLATYLHDDIEFVWTSSTGKKTYTKSDLVALATEMSRAYVRSKVRIKSLVKEKNHVAVFYAHYVKTIENPREDILLADFAVVWEVKDEKLVRGTQISQLV</sequence>
<dbReference type="OrthoDB" id="1452256at2"/>
<evidence type="ECO:0000313" key="1">
    <source>
        <dbReference type="EMBL" id="OYQ43051.1"/>
    </source>
</evidence>
<evidence type="ECO:0008006" key="3">
    <source>
        <dbReference type="Google" id="ProtNLM"/>
    </source>
</evidence>
<dbReference type="Gene3D" id="3.10.450.50">
    <property type="match status" value="1"/>
</dbReference>
<organism evidence="1 2">
    <name type="scientific">Flavobacterium aurantiibacter</name>
    <dbReference type="NCBI Taxonomy" id="2023067"/>
    <lineage>
        <taxon>Bacteria</taxon>
        <taxon>Pseudomonadati</taxon>
        <taxon>Bacteroidota</taxon>
        <taxon>Flavobacteriia</taxon>
        <taxon>Flavobacteriales</taxon>
        <taxon>Flavobacteriaceae</taxon>
        <taxon>Flavobacterium</taxon>
    </lineage>
</organism>
<evidence type="ECO:0000313" key="2">
    <source>
        <dbReference type="Proteomes" id="UP000216035"/>
    </source>
</evidence>